<dbReference type="KEGG" id="ctp:CTRG_05487"/>
<dbReference type="PANTHER" id="PTHR22760:SF2">
    <property type="entry name" value="ALPHA-1,2-MANNOSYLTRANSFERASE ALG9"/>
    <property type="match status" value="1"/>
</dbReference>
<dbReference type="STRING" id="294747.C5MHD3"/>
<feature type="transmembrane region" description="Helical" evidence="10">
    <location>
        <begin position="303"/>
        <end position="322"/>
    </location>
</feature>
<evidence type="ECO:0000256" key="9">
    <source>
        <dbReference type="ARBA" id="ARBA00023136"/>
    </source>
</evidence>
<dbReference type="OrthoDB" id="497541at2759"/>
<dbReference type="GO" id="GO:0052918">
    <property type="term" value="F:dol-P-Man:Man(8)GlcNAc(2)-PP-Dol alpha-1,2-mannosyltransferase activity"/>
    <property type="evidence" value="ECO:0007669"/>
    <property type="project" value="EnsemblFungi"/>
</dbReference>
<sequence>MKLSYIQYTLLGLNVLYRLYSGLFMIIADCDETFNYWEPLNLLLRGFGKQTWEYSPEYKIRSYAYLFPYYILGRILQLLNLSPVMIFYSIRVLGIIGFTCYCEWKLFSSLRRYSSTLANWWLFFDTIAPGMSHAGVALLPSSLAMQTAMLANSYLLRAVGTSKDAQNLGNNITKAIFWYFIGGIFGWPFALALGVPVGLYTMYHTVFTGSLKFGIYFKILAVLSGIVGLVVLIDTIYYKQFMFIPINIVLYNVFGGEGEGPEIFGVEPLSYYVLNLALNFHVIFPLGVAGMALNPMISQGKEFSTLVSMQLIVWMGIFFSQPHKEERFLYPIYSLISLSAAIFLSKLALGVKRFISKKVFTILQAGFILSLITVSNLRILNLVENYAAPLKTFNTVARLEEATTTSPVNVCMGKEWYHFPASFFLPDSYRLRFVECGFDGLLPGDFYESDNIFESTTHIPANMNNKNKFESDKVVSLTECDYFVDNSQFDSIPQLLYPNLTTAPGWEVMDCNKMLNPNGHHSFIGKLLYIPYFRVERMDFCVLKKVVDV</sequence>
<comment type="subcellular location">
    <subcellularLocation>
        <location evidence="1 10">Endoplasmic reticulum membrane</location>
        <topology evidence="1 10">Multi-pass membrane protein</topology>
    </subcellularLocation>
</comment>
<dbReference type="GO" id="GO:0005789">
    <property type="term" value="C:endoplasmic reticulum membrane"/>
    <property type="evidence" value="ECO:0007669"/>
    <property type="project" value="UniProtKB-SubCell"/>
</dbReference>
<dbReference type="Pfam" id="PF03901">
    <property type="entry name" value="Glyco_transf_22"/>
    <property type="match status" value="1"/>
</dbReference>
<gene>
    <name evidence="11" type="ORF">CTRG_05487</name>
</gene>
<dbReference type="Proteomes" id="UP000002037">
    <property type="component" value="Unassembled WGS sequence"/>
</dbReference>
<dbReference type="eggNOG" id="KOG2515">
    <property type="taxonomic scope" value="Eukaryota"/>
</dbReference>
<organism evidence="11 12">
    <name type="scientific">Candida tropicalis (strain ATCC MYA-3404 / T1)</name>
    <name type="common">Yeast</name>
    <dbReference type="NCBI Taxonomy" id="294747"/>
    <lineage>
        <taxon>Eukaryota</taxon>
        <taxon>Fungi</taxon>
        <taxon>Dikarya</taxon>
        <taxon>Ascomycota</taxon>
        <taxon>Saccharomycotina</taxon>
        <taxon>Pichiomycetes</taxon>
        <taxon>Debaryomycetaceae</taxon>
        <taxon>Candida/Lodderomyces clade</taxon>
        <taxon>Candida</taxon>
    </lineage>
</organism>
<feature type="transmembrane region" description="Helical" evidence="10">
    <location>
        <begin position="176"/>
        <end position="203"/>
    </location>
</feature>
<dbReference type="EC" id="2.4.1.-" evidence="10"/>
<dbReference type="AlphaFoldDB" id="C5MHD3"/>
<evidence type="ECO:0000256" key="5">
    <source>
        <dbReference type="ARBA" id="ARBA00022679"/>
    </source>
</evidence>
<keyword evidence="9 10" id="KW-0472">Membrane</keyword>
<dbReference type="GeneID" id="8300545"/>
<evidence type="ECO:0000256" key="6">
    <source>
        <dbReference type="ARBA" id="ARBA00022692"/>
    </source>
</evidence>
<feature type="transmembrane region" description="Helical" evidence="10">
    <location>
        <begin position="328"/>
        <end position="349"/>
    </location>
</feature>
<evidence type="ECO:0000313" key="12">
    <source>
        <dbReference type="Proteomes" id="UP000002037"/>
    </source>
</evidence>
<keyword evidence="7 10" id="KW-0256">Endoplasmic reticulum</keyword>
<dbReference type="UniPathway" id="UPA00378"/>
<dbReference type="PANTHER" id="PTHR22760">
    <property type="entry name" value="GLYCOSYLTRANSFERASE"/>
    <property type="match status" value="1"/>
</dbReference>
<evidence type="ECO:0000256" key="1">
    <source>
        <dbReference type="ARBA" id="ARBA00004477"/>
    </source>
</evidence>
<keyword evidence="8 10" id="KW-1133">Transmembrane helix</keyword>
<dbReference type="GO" id="GO:0052926">
    <property type="term" value="F:dol-P-Man:Man(6)GlcNAc(2)-PP-Dol alpha-1,2-mannosyltransferase activity"/>
    <property type="evidence" value="ECO:0007669"/>
    <property type="project" value="EnsemblFungi"/>
</dbReference>
<proteinExistence type="inferred from homology"/>
<evidence type="ECO:0000256" key="3">
    <source>
        <dbReference type="ARBA" id="ARBA00007063"/>
    </source>
</evidence>
<keyword evidence="5" id="KW-0808">Transferase</keyword>
<dbReference type="HOGENOM" id="CLU_018152_0_0_1"/>
<keyword evidence="12" id="KW-1185">Reference proteome</keyword>
<feature type="transmembrane region" description="Helical" evidence="10">
    <location>
        <begin position="215"/>
        <end position="238"/>
    </location>
</feature>
<evidence type="ECO:0000256" key="10">
    <source>
        <dbReference type="RuleBase" id="RU363075"/>
    </source>
</evidence>
<evidence type="ECO:0000256" key="7">
    <source>
        <dbReference type="ARBA" id="ARBA00022824"/>
    </source>
</evidence>
<dbReference type="GO" id="GO:0006488">
    <property type="term" value="P:dolichol-linked oligosaccharide biosynthetic process"/>
    <property type="evidence" value="ECO:0007669"/>
    <property type="project" value="EnsemblFungi"/>
</dbReference>
<dbReference type="VEuPathDB" id="FungiDB:CTRG_05487"/>
<keyword evidence="4 10" id="KW-0328">Glycosyltransferase</keyword>
<feature type="transmembrane region" description="Helical" evidence="10">
    <location>
        <begin position="136"/>
        <end position="156"/>
    </location>
</feature>
<keyword evidence="6 10" id="KW-0812">Transmembrane</keyword>
<reference evidence="11 12" key="1">
    <citation type="journal article" date="2009" name="Nature">
        <title>Evolution of pathogenicity and sexual reproduction in eight Candida genomes.</title>
        <authorList>
            <person name="Butler G."/>
            <person name="Rasmussen M.D."/>
            <person name="Lin M.F."/>
            <person name="Santos M.A."/>
            <person name="Sakthikumar S."/>
            <person name="Munro C.A."/>
            <person name="Rheinbay E."/>
            <person name="Grabherr M."/>
            <person name="Forche A."/>
            <person name="Reedy J.L."/>
            <person name="Agrafioti I."/>
            <person name="Arnaud M.B."/>
            <person name="Bates S."/>
            <person name="Brown A.J."/>
            <person name="Brunke S."/>
            <person name="Costanzo M.C."/>
            <person name="Fitzpatrick D.A."/>
            <person name="de Groot P.W."/>
            <person name="Harris D."/>
            <person name="Hoyer L.L."/>
            <person name="Hube B."/>
            <person name="Klis F.M."/>
            <person name="Kodira C."/>
            <person name="Lennard N."/>
            <person name="Logue M.E."/>
            <person name="Martin R."/>
            <person name="Neiman A.M."/>
            <person name="Nikolaou E."/>
            <person name="Quail M.A."/>
            <person name="Quinn J."/>
            <person name="Santos M.C."/>
            <person name="Schmitzberger F.F."/>
            <person name="Sherlock G."/>
            <person name="Shah P."/>
            <person name="Silverstein K.A."/>
            <person name="Skrzypek M.S."/>
            <person name="Soll D."/>
            <person name="Staggs R."/>
            <person name="Stansfield I."/>
            <person name="Stumpf M.P."/>
            <person name="Sudbery P.E."/>
            <person name="Srikantha T."/>
            <person name="Zeng Q."/>
            <person name="Berman J."/>
            <person name="Berriman M."/>
            <person name="Heitman J."/>
            <person name="Gow N.A."/>
            <person name="Lorenz M.C."/>
            <person name="Birren B.W."/>
            <person name="Kellis M."/>
            <person name="Cuomo C.A."/>
        </authorList>
    </citation>
    <scope>NUCLEOTIDE SEQUENCE [LARGE SCALE GENOMIC DNA]</scope>
    <source>
        <strain evidence="12">ATCC MYA-3404 / T1</strain>
    </source>
</reference>
<dbReference type="RefSeq" id="XP_002551189.1">
    <property type="nucleotide sequence ID" value="XM_002551143.1"/>
</dbReference>
<evidence type="ECO:0000313" key="11">
    <source>
        <dbReference type="EMBL" id="EER31035.1"/>
    </source>
</evidence>
<comment type="pathway">
    <text evidence="2">Protein modification; protein glycosylation.</text>
</comment>
<evidence type="ECO:0000256" key="4">
    <source>
        <dbReference type="ARBA" id="ARBA00022676"/>
    </source>
</evidence>
<protein>
    <recommendedName>
        <fullName evidence="10">Mannosyltransferase</fullName>
        <ecNumber evidence="10">2.4.1.-</ecNumber>
    </recommendedName>
</protein>
<evidence type="ECO:0000256" key="8">
    <source>
        <dbReference type="ARBA" id="ARBA00022989"/>
    </source>
</evidence>
<evidence type="ECO:0000256" key="2">
    <source>
        <dbReference type="ARBA" id="ARBA00004922"/>
    </source>
</evidence>
<dbReference type="EMBL" id="GG692402">
    <property type="protein sequence ID" value="EER31035.1"/>
    <property type="molecule type" value="Genomic_DNA"/>
</dbReference>
<name>C5MHD3_CANTT</name>
<feature type="transmembrane region" description="Helical" evidence="10">
    <location>
        <begin position="361"/>
        <end position="380"/>
    </location>
</feature>
<dbReference type="InterPro" id="IPR005599">
    <property type="entry name" value="GPI_mannosylTrfase"/>
</dbReference>
<feature type="transmembrane region" description="Helical" evidence="10">
    <location>
        <begin position="269"/>
        <end position="291"/>
    </location>
</feature>
<comment type="similarity">
    <text evidence="3 10">Belongs to the glycosyltransferase 22 family.</text>
</comment>
<accession>C5MHD3</accession>
<feature type="transmembrane region" description="Helical" evidence="10">
    <location>
        <begin position="85"/>
        <end position="104"/>
    </location>
</feature>